<dbReference type="AlphaFoldDB" id="A0A9W6B2Y1"/>
<evidence type="ECO:0000256" key="1">
    <source>
        <dbReference type="SAM" id="SignalP"/>
    </source>
</evidence>
<evidence type="ECO:0000313" key="3">
    <source>
        <dbReference type="Proteomes" id="UP001143545"/>
    </source>
</evidence>
<feature type="signal peptide" evidence="1">
    <location>
        <begin position="1"/>
        <end position="21"/>
    </location>
</feature>
<comment type="caution">
    <text evidence="2">The sequence shown here is derived from an EMBL/GenBank/DDBJ whole genome shotgun (WGS) entry which is preliminary data.</text>
</comment>
<organism evidence="2 3">
    <name type="scientific">Neptunitalea chrysea</name>
    <dbReference type="NCBI Taxonomy" id="1647581"/>
    <lineage>
        <taxon>Bacteria</taxon>
        <taxon>Pseudomonadati</taxon>
        <taxon>Bacteroidota</taxon>
        <taxon>Flavobacteriia</taxon>
        <taxon>Flavobacteriales</taxon>
        <taxon>Flavobacteriaceae</taxon>
        <taxon>Neptunitalea</taxon>
    </lineage>
</organism>
<keyword evidence="3" id="KW-1185">Reference proteome</keyword>
<evidence type="ECO:0008006" key="4">
    <source>
        <dbReference type="Google" id="ProtNLM"/>
    </source>
</evidence>
<accession>A0A9W6B2Y1</accession>
<protein>
    <recommendedName>
        <fullName evidence="4">TonB-dependent receptor plug domain-containing protein</fullName>
    </recommendedName>
</protein>
<dbReference type="Proteomes" id="UP001143545">
    <property type="component" value="Unassembled WGS sequence"/>
</dbReference>
<name>A0A9W6B2Y1_9FLAO</name>
<keyword evidence="1" id="KW-0732">Signal</keyword>
<proteinExistence type="predicted"/>
<dbReference type="RefSeq" id="WP_281752041.1">
    <property type="nucleotide sequence ID" value="NZ_BRVP01000003.1"/>
</dbReference>
<feature type="chain" id="PRO_5040788134" description="TonB-dependent receptor plug domain-containing protein" evidence="1">
    <location>
        <begin position="22"/>
        <end position="789"/>
    </location>
</feature>
<sequence length="789" mass="90357">MKTRLPFLVCLTLLYSVFTFSQTESINNTLLKYKSYFTLEQETLYTQLNKSTYFNDEELWFKTYIYNTKQQQPYTATTNVIATIYNSVGEPILSKTFYAQNGSTHGNFLIDSTFSAGRYYLKTTTEFMKNFDNDRSSITAFNVDIPNLKKTTTTKEYDFQLLPEGGHLLADAINSIGFKITDSSGHGVSIREGLVLDAKNKPICTFSSNTKGLGKFKITLKSNENYTVKVTLDNSTVLTKKIENIKQQGMVLSVENIIEDRTTITLTSNKKTLRHLDNKKYTLLIHKEGKYKTINIKLTDKELSYLITLPKKDLFAGVNIFTILDDKGQPILERLLYNNKKNNSFKSDKYSTTKVGDSLEIDLFMASKDTSFIDMSISALPANTLSYNFNSNIITQFILSPYVKGTIENPEYYFKNQDRKTLYNLDLLLLTQGWCSYKWNTNNQDMNTPNYLFETGFTLKGNIKSPKYSPENKLILYSRKSKLLLEVPIDTLNNFKLTNVFIKDSSDLSFTVINKREKNRIPKITYSISPSMKTPYLLDKKALEISTDVDTETIVLQTLPETKKIILKDAIELDEVIVTKTYEKPKPKHDPIGAMFGKHIPFTEDDIPTTRITDIIRNNGFEVTNDGMNVTIISRRALGGPPAVILDNIDLMDDFNNIATLYVNDVEEMFIIKVPSPIYRKGGGTIYIYTKPGKSTVVNHNIFDRNKFFTKNGYSEQKSYYSPKYNTQAYETFESFAPLSWIPTVKRKAQNIYSLKIPYYYNDISLFIEGMDYNGNLIHEKLTITTSNN</sequence>
<gene>
    <name evidence="2" type="ORF">NBRC110019_05070</name>
</gene>
<evidence type="ECO:0000313" key="2">
    <source>
        <dbReference type="EMBL" id="GLB51468.1"/>
    </source>
</evidence>
<dbReference type="EMBL" id="BRVP01000003">
    <property type="protein sequence ID" value="GLB51468.1"/>
    <property type="molecule type" value="Genomic_DNA"/>
</dbReference>
<reference evidence="2" key="1">
    <citation type="submission" date="2022-07" db="EMBL/GenBank/DDBJ databases">
        <title>Taxonomy of Novel Oxalotrophic and Methylotrophic Bacteria.</title>
        <authorList>
            <person name="Sahin N."/>
            <person name="Tani A."/>
        </authorList>
    </citation>
    <scope>NUCLEOTIDE SEQUENCE</scope>
    <source>
        <strain evidence="2">AM327</strain>
    </source>
</reference>